<dbReference type="Proteomes" id="UP000054538">
    <property type="component" value="Unassembled WGS sequence"/>
</dbReference>
<evidence type="ECO:0000313" key="1">
    <source>
        <dbReference type="EMBL" id="KIK92783.1"/>
    </source>
</evidence>
<dbReference type="AlphaFoldDB" id="A0A0D0DME5"/>
<reference evidence="1 2" key="1">
    <citation type="submission" date="2014-04" db="EMBL/GenBank/DDBJ databases">
        <authorList>
            <consortium name="DOE Joint Genome Institute"/>
            <person name="Kuo A."/>
            <person name="Kohler A."/>
            <person name="Jargeat P."/>
            <person name="Nagy L.G."/>
            <person name="Floudas D."/>
            <person name="Copeland A."/>
            <person name="Barry K.W."/>
            <person name="Cichocki N."/>
            <person name="Veneault-Fourrey C."/>
            <person name="LaButti K."/>
            <person name="Lindquist E.A."/>
            <person name="Lipzen A."/>
            <person name="Lundell T."/>
            <person name="Morin E."/>
            <person name="Murat C."/>
            <person name="Sun H."/>
            <person name="Tunlid A."/>
            <person name="Henrissat B."/>
            <person name="Grigoriev I.V."/>
            <person name="Hibbett D.S."/>
            <person name="Martin F."/>
            <person name="Nordberg H.P."/>
            <person name="Cantor M.N."/>
            <person name="Hua S.X."/>
        </authorList>
    </citation>
    <scope>NUCLEOTIDE SEQUENCE [LARGE SCALE GENOMIC DNA]</scope>
    <source>
        <strain evidence="1 2">Ve08.2h10</strain>
    </source>
</reference>
<proteinExistence type="predicted"/>
<protein>
    <submittedName>
        <fullName evidence="1">Uncharacterized protein</fullName>
    </submittedName>
</protein>
<dbReference type="InParanoid" id="A0A0D0DME5"/>
<organism evidence="1 2">
    <name type="scientific">Paxillus rubicundulus Ve08.2h10</name>
    <dbReference type="NCBI Taxonomy" id="930991"/>
    <lineage>
        <taxon>Eukaryota</taxon>
        <taxon>Fungi</taxon>
        <taxon>Dikarya</taxon>
        <taxon>Basidiomycota</taxon>
        <taxon>Agaricomycotina</taxon>
        <taxon>Agaricomycetes</taxon>
        <taxon>Agaricomycetidae</taxon>
        <taxon>Boletales</taxon>
        <taxon>Paxilineae</taxon>
        <taxon>Paxillaceae</taxon>
        <taxon>Paxillus</taxon>
    </lineage>
</organism>
<gene>
    <name evidence="1" type="ORF">PAXRUDRAFT_13039</name>
</gene>
<reference evidence="2" key="2">
    <citation type="submission" date="2015-01" db="EMBL/GenBank/DDBJ databases">
        <title>Evolutionary Origins and Diversification of the Mycorrhizal Mutualists.</title>
        <authorList>
            <consortium name="DOE Joint Genome Institute"/>
            <consortium name="Mycorrhizal Genomics Consortium"/>
            <person name="Kohler A."/>
            <person name="Kuo A."/>
            <person name="Nagy L.G."/>
            <person name="Floudas D."/>
            <person name="Copeland A."/>
            <person name="Barry K.W."/>
            <person name="Cichocki N."/>
            <person name="Veneault-Fourrey C."/>
            <person name="LaButti K."/>
            <person name="Lindquist E.A."/>
            <person name="Lipzen A."/>
            <person name="Lundell T."/>
            <person name="Morin E."/>
            <person name="Murat C."/>
            <person name="Riley R."/>
            <person name="Ohm R."/>
            <person name="Sun H."/>
            <person name="Tunlid A."/>
            <person name="Henrissat B."/>
            <person name="Grigoriev I.V."/>
            <person name="Hibbett D.S."/>
            <person name="Martin F."/>
        </authorList>
    </citation>
    <scope>NUCLEOTIDE SEQUENCE [LARGE SCALE GENOMIC DNA]</scope>
    <source>
        <strain evidence="2">Ve08.2h10</strain>
    </source>
</reference>
<sequence>MADATLRPSNVGTTRFGLGAVKTFVIGASPGTLELTCLRVSSQAAASYPLGAASA</sequence>
<keyword evidence="2" id="KW-1185">Reference proteome</keyword>
<name>A0A0D0DME5_9AGAM</name>
<dbReference type="HOGENOM" id="CLU_3033055_0_0_1"/>
<evidence type="ECO:0000313" key="2">
    <source>
        <dbReference type="Proteomes" id="UP000054538"/>
    </source>
</evidence>
<dbReference type="EMBL" id="KN825244">
    <property type="protein sequence ID" value="KIK92783.1"/>
    <property type="molecule type" value="Genomic_DNA"/>
</dbReference>
<accession>A0A0D0DME5</accession>